<protein>
    <recommendedName>
        <fullName evidence="1">Ice-binding protein C-terminal domain-containing protein</fullName>
    </recommendedName>
</protein>
<comment type="caution">
    <text evidence="2">The sequence shown here is derived from an EMBL/GenBank/DDBJ whole genome shotgun (WGS) entry which is preliminary data.</text>
</comment>
<sequence length="121" mass="13047">MFEQAPNTTDRTNRLAGLQGAIWQVINPGYTVTSGTAAVNSYISAYSGANYLSNLTGYGPVRSDINFITETGKYGTSRARQSFAFAGAIPEPSTWVMLIAGFGFAGAALRRARYQPVRVRV</sequence>
<evidence type="ECO:0000313" key="3">
    <source>
        <dbReference type="Proteomes" id="UP000249524"/>
    </source>
</evidence>
<dbReference type="NCBIfam" id="TIGR02595">
    <property type="entry name" value="PEP_CTERM"/>
    <property type="match status" value="1"/>
</dbReference>
<accession>A0A328BDZ6</accession>
<dbReference type="Proteomes" id="UP000249524">
    <property type="component" value="Unassembled WGS sequence"/>
</dbReference>
<dbReference type="Pfam" id="PF07589">
    <property type="entry name" value="PEP-CTERM"/>
    <property type="match status" value="1"/>
</dbReference>
<evidence type="ECO:0000259" key="1">
    <source>
        <dbReference type="Pfam" id="PF07589"/>
    </source>
</evidence>
<dbReference type="AlphaFoldDB" id="A0A328BDZ6"/>
<gene>
    <name evidence="2" type="ORF">DJ019_10245</name>
</gene>
<evidence type="ECO:0000313" key="2">
    <source>
        <dbReference type="EMBL" id="RAK65650.1"/>
    </source>
</evidence>
<dbReference type="NCBIfam" id="NF035944">
    <property type="entry name" value="PEPxxWA-CTERM"/>
    <property type="match status" value="1"/>
</dbReference>
<dbReference type="InterPro" id="IPR013424">
    <property type="entry name" value="Ice-binding_C"/>
</dbReference>
<organism evidence="2 3">
    <name type="scientific">Phenylobacterium kunshanense</name>
    <dbReference type="NCBI Taxonomy" id="1445034"/>
    <lineage>
        <taxon>Bacteria</taxon>
        <taxon>Pseudomonadati</taxon>
        <taxon>Pseudomonadota</taxon>
        <taxon>Alphaproteobacteria</taxon>
        <taxon>Caulobacterales</taxon>
        <taxon>Caulobacteraceae</taxon>
        <taxon>Phenylobacterium</taxon>
    </lineage>
</organism>
<reference evidence="2 3" key="1">
    <citation type="submission" date="2018-05" db="EMBL/GenBank/DDBJ databases">
        <authorList>
            <person name="Lanie J.A."/>
            <person name="Ng W.-L."/>
            <person name="Kazmierczak K.M."/>
            <person name="Andrzejewski T.M."/>
            <person name="Davidsen T.M."/>
            <person name="Wayne K.J."/>
            <person name="Tettelin H."/>
            <person name="Glass J.I."/>
            <person name="Rusch D."/>
            <person name="Podicherti R."/>
            <person name="Tsui H.-C.T."/>
            <person name="Winkler M.E."/>
        </authorList>
    </citation>
    <scope>NUCLEOTIDE SEQUENCE [LARGE SCALE GENOMIC DNA]</scope>
    <source>
        <strain evidence="2 3">BUT-10</strain>
    </source>
</reference>
<proteinExistence type="predicted"/>
<name>A0A328BDZ6_9CAUL</name>
<dbReference type="OrthoDB" id="121983at2"/>
<feature type="domain" description="Ice-binding protein C-terminal" evidence="1">
    <location>
        <begin position="88"/>
        <end position="111"/>
    </location>
</feature>
<dbReference type="EMBL" id="QFYS01000004">
    <property type="protein sequence ID" value="RAK65650.1"/>
    <property type="molecule type" value="Genomic_DNA"/>
</dbReference>
<keyword evidence="3" id="KW-1185">Reference proteome</keyword>